<dbReference type="AlphaFoldDB" id="A0A2T3ACD4"/>
<dbReference type="PANTHER" id="PTHR32361">
    <property type="entry name" value="FERRIC/CUPRIC REDUCTASE TRANSMEMBRANE COMPONENT"/>
    <property type="match status" value="1"/>
</dbReference>
<dbReference type="EMBL" id="KZ678414">
    <property type="protein sequence ID" value="PSR90899.1"/>
    <property type="molecule type" value="Genomic_DNA"/>
</dbReference>
<dbReference type="GO" id="GO:0006826">
    <property type="term" value="P:iron ion transport"/>
    <property type="evidence" value="ECO:0007669"/>
    <property type="project" value="TreeGrafter"/>
</dbReference>
<name>A0A2T3ACD4_9PEZI</name>
<dbReference type="InterPro" id="IPR051410">
    <property type="entry name" value="Ferric/Cupric_Reductase"/>
</dbReference>
<dbReference type="SFLD" id="SFLDS00052">
    <property type="entry name" value="Ferric_Reductase_Domain"/>
    <property type="match status" value="1"/>
</dbReference>
<dbReference type="OrthoDB" id="10006946at2759"/>
<dbReference type="InterPro" id="IPR013130">
    <property type="entry name" value="Fe3_Rdtase_TM_dom"/>
</dbReference>
<accession>A0A2T3ACD4</accession>
<keyword evidence="3" id="KW-0813">Transport</keyword>
<comment type="similarity">
    <text evidence="2">Belongs to the ferric reductase (FRE) family.</text>
</comment>
<dbReference type="SFLD" id="SFLDG01168">
    <property type="entry name" value="Ferric_reductase_subgroup_(FRE"/>
    <property type="match status" value="1"/>
</dbReference>
<dbReference type="Pfam" id="PF08022">
    <property type="entry name" value="FAD_binding_8"/>
    <property type="match status" value="1"/>
</dbReference>
<dbReference type="GO" id="GO:0006879">
    <property type="term" value="P:intracellular iron ion homeostasis"/>
    <property type="evidence" value="ECO:0007669"/>
    <property type="project" value="TreeGrafter"/>
</dbReference>
<feature type="domain" description="FAD-binding FR-type" evidence="12">
    <location>
        <begin position="279"/>
        <end position="430"/>
    </location>
</feature>
<keyword evidence="4 11" id="KW-0812">Transmembrane</keyword>
<evidence type="ECO:0000259" key="12">
    <source>
        <dbReference type="PROSITE" id="PS51384"/>
    </source>
</evidence>
<evidence type="ECO:0000256" key="1">
    <source>
        <dbReference type="ARBA" id="ARBA00004141"/>
    </source>
</evidence>
<dbReference type="CDD" id="cd06186">
    <property type="entry name" value="NOX_Duox_like_FAD_NADP"/>
    <property type="match status" value="1"/>
</dbReference>
<dbReference type="InterPro" id="IPR039261">
    <property type="entry name" value="FNR_nucleotide-bd"/>
</dbReference>
<dbReference type="InterPro" id="IPR017927">
    <property type="entry name" value="FAD-bd_FR_type"/>
</dbReference>
<proteinExistence type="inferred from homology"/>
<dbReference type="STRING" id="2025994.A0A2T3ACD4"/>
<evidence type="ECO:0000256" key="3">
    <source>
        <dbReference type="ARBA" id="ARBA00022448"/>
    </source>
</evidence>
<dbReference type="PROSITE" id="PS51384">
    <property type="entry name" value="FAD_FR"/>
    <property type="match status" value="1"/>
</dbReference>
<dbReference type="InterPro" id="IPR013112">
    <property type="entry name" value="FAD-bd_8"/>
</dbReference>
<keyword evidence="5" id="KW-0249">Electron transport</keyword>
<evidence type="ECO:0000313" key="14">
    <source>
        <dbReference type="Proteomes" id="UP000241462"/>
    </source>
</evidence>
<dbReference type="GO" id="GO:0005886">
    <property type="term" value="C:plasma membrane"/>
    <property type="evidence" value="ECO:0007669"/>
    <property type="project" value="TreeGrafter"/>
</dbReference>
<evidence type="ECO:0000256" key="9">
    <source>
        <dbReference type="ARBA" id="ARBA00023136"/>
    </source>
</evidence>
<sequence>MTGPWAFLSLDDDAKQLRRQTLDRYAGYAQLSAFGPIFLILVYRLARWILRAVESRKTNYAAVPDSPLRKSRRRSPLGAWETRYRLAAWWLGTDVVFLGQSWGRRDEWVFGLAWGAWMGLLSVLETHGDYFHLTKRLGIIGVSQLPLQYLLALKSLNPIAYVLHSSHEQVNRFHRTLGCIIYLLLFLHACLYMNYFIKWNAVLDKLRNSRAVQTGLLGILSMTLLSGTAIKLIRTYSYRVFFITHLVVALAIPPLIWFHARGARVFVAEAMLVFVADVVARKLDTVTASATVETVAGTSLVKITAKVPPHKVARLAQMPGGHVYLQIPGPSRLEQSQLLKEYIVHDFLYNPFTVAAVNAENSTLTLLVRPQRGPTTSTLQRLATSEENKQQLQNDEQNTTRPSRNSSSSSSSITKTSLVIEGPYGVSSLYSHLTAADGQGYDRILLVAGGVGATYTIPLYRALLAENAPHAAKVEMVWAVRSAREAAWVDGLGSGGRERDSDSNAASDRYRLSADDGFHVYVTGVAADTAAARDAVMENVNEVENGSVELGPYNNNKATIDKSDEPYRYNMGTRPDFKKIVDDVFRQGTEERVAVLFCGPARMGWQLRGFVGEWVARGRVVYWHSESFEW</sequence>
<protein>
    <submittedName>
        <fullName evidence="13">Ferric reductase like transmembrane component</fullName>
    </submittedName>
</protein>
<feature type="compositionally biased region" description="Polar residues" evidence="10">
    <location>
        <begin position="390"/>
        <end position="405"/>
    </location>
</feature>
<dbReference type="SUPFAM" id="SSF52343">
    <property type="entry name" value="Ferredoxin reductase-like, C-terminal NADP-linked domain"/>
    <property type="match status" value="1"/>
</dbReference>
<evidence type="ECO:0000256" key="6">
    <source>
        <dbReference type="ARBA" id="ARBA00022989"/>
    </source>
</evidence>
<comment type="subcellular location">
    <subcellularLocation>
        <location evidence="1">Membrane</location>
        <topology evidence="1">Multi-pass membrane protein</topology>
    </subcellularLocation>
</comment>
<organism evidence="13 14">
    <name type="scientific">Coniella lustricola</name>
    <dbReference type="NCBI Taxonomy" id="2025994"/>
    <lineage>
        <taxon>Eukaryota</taxon>
        <taxon>Fungi</taxon>
        <taxon>Dikarya</taxon>
        <taxon>Ascomycota</taxon>
        <taxon>Pezizomycotina</taxon>
        <taxon>Sordariomycetes</taxon>
        <taxon>Sordariomycetidae</taxon>
        <taxon>Diaporthales</taxon>
        <taxon>Schizoparmaceae</taxon>
        <taxon>Coniella</taxon>
    </lineage>
</organism>
<keyword evidence="9 11" id="KW-0472">Membrane</keyword>
<feature type="transmembrane region" description="Helical" evidence="11">
    <location>
        <begin position="176"/>
        <end position="195"/>
    </location>
</feature>
<dbReference type="PANTHER" id="PTHR32361:SF28">
    <property type="entry name" value="FRP1P"/>
    <property type="match status" value="1"/>
</dbReference>
<feature type="region of interest" description="Disordered" evidence="10">
    <location>
        <begin position="375"/>
        <end position="414"/>
    </location>
</feature>
<dbReference type="Gene3D" id="3.40.50.80">
    <property type="entry name" value="Nucleotide-binding domain of ferredoxin-NADP reductase (FNR) module"/>
    <property type="match status" value="1"/>
</dbReference>
<dbReference type="InParanoid" id="A0A2T3ACD4"/>
<feature type="transmembrane region" description="Helical" evidence="11">
    <location>
        <begin position="25"/>
        <end position="46"/>
    </location>
</feature>
<evidence type="ECO:0000256" key="4">
    <source>
        <dbReference type="ARBA" id="ARBA00022692"/>
    </source>
</evidence>
<evidence type="ECO:0000256" key="5">
    <source>
        <dbReference type="ARBA" id="ARBA00022982"/>
    </source>
</evidence>
<keyword evidence="6 11" id="KW-1133">Transmembrane helix</keyword>
<dbReference type="GO" id="GO:0000293">
    <property type="term" value="F:ferric-chelate reductase activity"/>
    <property type="evidence" value="ECO:0007669"/>
    <property type="project" value="UniProtKB-ARBA"/>
</dbReference>
<feature type="transmembrane region" description="Helical" evidence="11">
    <location>
        <begin position="215"/>
        <end position="233"/>
    </location>
</feature>
<feature type="transmembrane region" description="Helical" evidence="11">
    <location>
        <begin position="240"/>
        <end position="260"/>
    </location>
</feature>
<evidence type="ECO:0000256" key="11">
    <source>
        <dbReference type="SAM" id="Phobius"/>
    </source>
</evidence>
<dbReference type="Pfam" id="PF08030">
    <property type="entry name" value="NAD_binding_6"/>
    <property type="match status" value="1"/>
</dbReference>
<evidence type="ECO:0000256" key="7">
    <source>
        <dbReference type="ARBA" id="ARBA00023002"/>
    </source>
</evidence>
<keyword evidence="8" id="KW-0406">Ion transport</keyword>
<dbReference type="GO" id="GO:0015677">
    <property type="term" value="P:copper ion import"/>
    <property type="evidence" value="ECO:0007669"/>
    <property type="project" value="TreeGrafter"/>
</dbReference>
<reference evidence="13 14" key="1">
    <citation type="journal article" date="2018" name="Mycol. Prog.">
        <title>Coniella lustricola, a new species from submerged detritus.</title>
        <authorList>
            <person name="Raudabaugh D.B."/>
            <person name="Iturriaga T."/>
            <person name="Carver A."/>
            <person name="Mondo S."/>
            <person name="Pangilinan J."/>
            <person name="Lipzen A."/>
            <person name="He G."/>
            <person name="Amirebrahimi M."/>
            <person name="Grigoriev I.V."/>
            <person name="Miller A.N."/>
        </authorList>
    </citation>
    <scope>NUCLEOTIDE SEQUENCE [LARGE SCALE GENOMIC DNA]</scope>
    <source>
        <strain evidence="13 14">B22-T-1</strain>
    </source>
</reference>
<evidence type="ECO:0000256" key="10">
    <source>
        <dbReference type="SAM" id="MobiDB-lite"/>
    </source>
</evidence>
<keyword evidence="7" id="KW-0560">Oxidoreductase</keyword>
<dbReference type="InterPro" id="IPR013121">
    <property type="entry name" value="Fe_red_NAD-bd_6"/>
</dbReference>
<evidence type="ECO:0000313" key="13">
    <source>
        <dbReference type="EMBL" id="PSR90899.1"/>
    </source>
</evidence>
<dbReference type="Pfam" id="PF01794">
    <property type="entry name" value="Ferric_reduct"/>
    <property type="match status" value="1"/>
</dbReference>
<dbReference type="Proteomes" id="UP000241462">
    <property type="component" value="Unassembled WGS sequence"/>
</dbReference>
<evidence type="ECO:0000256" key="2">
    <source>
        <dbReference type="ARBA" id="ARBA00006278"/>
    </source>
</evidence>
<keyword evidence="14" id="KW-1185">Reference proteome</keyword>
<evidence type="ECO:0000256" key="8">
    <source>
        <dbReference type="ARBA" id="ARBA00023065"/>
    </source>
</evidence>
<gene>
    <name evidence="13" type="ORF">BD289DRAFT_204551</name>
</gene>